<dbReference type="EMBL" id="KI392068">
    <property type="protein sequence ID" value="ERN19715.1"/>
    <property type="molecule type" value="Genomic_DNA"/>
</dbReference>
<dbReference type="AlphaFoldDB" id="U5DBX5"/>
<evidence type="ECO:0000313" key="1">
    <source>
        <dbReference type="EMBL" id="ERN19715.1"/>
    </source>
</evidence>
<gene>
    <name evidence="1" type="ORF">AMTR_s00062p00203010</name>
</gene>
<protein>
    <submittedName>
        <fullName evidence="1">Uncharacterized protein</fullName>
    </submittedName>
</protein>
<organism evidence="1 2">
    <name type="scientific">Amborella trichopoda</name>
    <dbReference type="NCBI Taxonomy" id="13333"/>
    <lineage>
        <taxon>Eukaryota</taxon>
        <taxon>Viridiplantae</taxon>
        <taxon>Streptophyta</taxon>
        <taxon>Embryophyta</taxon>
        <taxon>Tracheophyta</taxon>
        <taxon>Spermatophyta</taxon>
        <taxon>Magnoliopsida</taxon>
        <taxon>Amborellales</taxon>
        <taxon>Amborellaceae</taxon>
        <taxon>Amborella</taxon>
    </lineage>
</organism>
<dbReference type="HOGENOM" id="CLU_2430012_0_0_1"/>
<keyword evidence="2" id="KW-1185">Reference proteome</keyword>
<dbReference type="Proteomes" id="UP000017836">
    <property type="component" value="Unassembled WGS sequence"/>
</dbReference>
<dbReference type="Gramene" id="ERN19715">
    <property type="protein sequence ID" value="ERN19715"/>
    <property type="gene ID" value="AMTR_s00062p00203010"/>
</dbReference>
<reference evidence="2" key="1">
    <citation type="journal article" date="2013" name="Science">
        <title>The Amborella genome and the evolution of flowering plants.</title>
        <authorList>
            <consortium name="Amborella Genome Project"/>
        </authorList>
    </citation>
    <scope>NUCLEOTIDE SEQUENCE [LARGE SCALE GENOMIC DNA]</scope>
</reference>
<sequence>MRDSGGWAAQHLRVVAMPFRSKVVPRVSLLIHREPAMSFRLEVLPCVSLLIRQELVICDIIRAVLSGFVENRRFVISYERFLPVCDVIPGL</sequence>
<accession>U5DBX5</accession>
<name>U5DBX5_AMBTC</name>
<evidence type="ECO:0000313" key="2">
    <source>
        <dbReference type="Proteomes" id="UP000017836"/>
    </source>
</evidence>
<proteinExistence type="predicted"/>